<organism evidence="2 3">
    <name type="scientific">Metabacillus flavus</name>
    <dbReference type="NCBI Taxonomy" id="2823519"/>
    <lineage>
        <taxon>Bacteria</taxon>
        <taxon>Bacillati</taxon>
        <taxon>Bacillota</taxon>
        <taxon>Bacilli</taxon>
        <taxon>Bacillales</taxon>
        <taxon>Bacillaceae</taxon>
        <taxon>Metabacillus</taxon>
    </lineage>
</organism>
<evidence type="ECO:0000259" key="1">
    <source>
        <dbReference type="Pfam" id="PF21747"/>
    </source>
</evidence>
<evidence type="ECO:0000313" key="2">
    <source>
        <dbReference type="EMBL" id="MBS2969371.1"/>
    </source>
</evidence>
<comment type="caution">
    <text evidence="2">The sequence shown here is derived from an EMBL/GenBank/DDBJ whole genome shotgun (WGS) entry which is preliminary data.</text>
</comment>
<dbReference type="Proteomes" id="UP000682403">
    <property type="component" value="Unassembled WGS sequence"/>
</dbReference>
<proteinExistence type="predicted"/>
<protein>
    <recommendedName>
        <fullName evidence="1">YpoC-like domain-containing protein</fullName>
    </recommendedName>
</protein>
<reference evidence="2 3" key="1">
    <citation type="submission" date="2021-04" db="EMBL/GenBank/DDBJ databases">
        <title>Metabacillus sp. strain KIGAM252 whole genome sequence.</title>
        <authorList>
            <person name="Seo M.-J."/>
            <person name="Cho E.-S."/>
            <person name="Hwang C.Y."/>
            <person name="Yoon D.J."/>
        </authorList>
    </citation>
    <scope>NUCLEOTIDE SEQUENCE [LARGE SCALE GENOMIC DNA]</scope>
    <source>
        <strain evidence="2 3">KIGAM252</strain>
    </source>
</reference>
<dbReference type="InterPro" id="IPR048427">
    <property type="entry name" value="YpoC"/>
</dbReference>
<accession>A0ABS5LF75</accession>
<dbReference type="EMBL" id="JAGVRK010000001">
    <property type="protein sequence ID" value="MBS2969371.1"/>
    <property type="molecule type" value="Genomic_DNA"/>
</dbReference>
<keyword evidence="3" id="KW-1185">Reference proteome</keyword>
<feature type="domain" description="YpoC-like" evidence="1">
    <location>
        <begin position="62"/>
        <end position="168"/>
    </location>
</feature>
<gene>
    <name evidence="2" type="ORF">J9317_11400</name>
</gene>
<evidence type="ECO:0000313" key="3">
    <source>
        <dbReference type="Proteomes" id="UP000682403"/>
    </source>
</evidence>
<dbReference type="Pfam" id="PF21747">
    <property type="entry name" value="YpoC"/>
    <property type="match status" value="1"/>
</dbReference>
<dbReference type="RefSeq" id="WP_211558695.1">
    <property type="nucleotide sequence ID" value="NZ_JAGVRK010000001.1"/>
</dbReference>
<sequence>MPNKLYPIPPGFLLPPYINRTDICIDLARTPLETIMEFPLAFDLLHELKEPIPYKPWEQDEEPVDVLFAVWKRKRKEQEHRLQQQKKADAVLMGYAYSAFMACLHWMNGQHVLTLKPDNLDLLDIKPVNAAERLQFVRESPLQFHAFIQMKELFLELEKMHQKKLLLSKFKKEKPLG</sequence>
<name>A0ABS5LF75_9BACI</name>